<name>A0A2T0TE37_9PSEU</name>
<accession>A0A2T0TE37</accession>
<proteinExistence type="predicted"/>
<evidence type="ECO:0000313" key="1">
    <source>
        <dbReference type="EMBL" id="PRY43933.1"/>
    </source>
</evidence>
<sequence length="339" mass="37060">MAELTVVESLLGVPPGYPRWRVADMANRAGILPTWLSSVVARGEPVTDRAAGYLDRVRRRVDALHATGEALAAAHGVEVIKGARIARRMPAGLLRNSGDTDVVAPDQESLWACVLDLRERFDAVPQGVNVLETGGELHVVVAVKWPAEEPELDKPMGADIATCAFCGNMSDVPVRAGLPADDDVRSLFAVAEERFQRKFRRKDMLDLVVLAEALAAREDLPDLVADTARALNLAPELLALHRRTTRWVDLPDVWDDVASALVPVAAQEKRRRKEPTGIPRLRFGFPLDDVASDSLELHGFEGTHLMTTPIGTCLLVDDPDIPEDLHRAAVDRVRLVRAG</sequence>
<dbReference type="OrthoDB" id="3872627at2"/>
<dbReference type="RefSeq" id="WP_106187432.1">
    <property type="nucleotide sequence ID" value="NZ_PVTF01000003.1"/>
</dbReference>
<dbReference type="AlphaFoldDB" id="A0A2T0TE37"/>
<protein>
    <submittedName>
        <fullName evidence="1">Uncharacterized protein</fullName>
    </submittedName>
</protein>
<keyword evidence="2" id="KW-1185">Reference proteome</keyword>
<reference evidence="1 2" key="1">
    <citation type="submission" date="2018-03" db="EMBL/GenBank/DDBJ databases">
        <title>Genomic Encyclopedia of Archaeal and Bacterial Type Strains, Phase II (KMG-II): from individual species to whole genera.</title>
        <authorList>
            <person name="Goeker M."/>
        </authorList>
    </citation>
    <scope>NUCLEOTIDE SEQUENCE [LARGE SCALE GENOMIC DNA]</scope>
    <source>
        <strain evidence="1 2">DSM 44720</strain>
    </source>
</reference>
<dbReference type="Proteomes" id="UP000239494">
    <property type="component" value="Unassembled WGS sequence"/>
</dbReference>
<comment type="caution">
    <text evidence="1">The sequence shown here is derived from an EMBL/GenBank/DDBJ whole genome shotgun (WGS) entry which is preliminary data.</text>
</comment>
<dbReference type="EMBL" id="PVTF01000003">
    <property type="protein sequence ID" value="PRY43933.1"/>
    <property type="molecule type" value="Genomic_DNA"/>
</dbReference>
<gene>
    <name evidence="1" type="ORF">CLV43_103682</name>
</gene>
<organism evidence="1 2">
    <name type="scientific">Umezawaea tangerina</name>
    <dbReference type="NCBI Taxonomy" id="84725"/>
    <lineage>
        <taxon>Bacteria</taxon>
        <taxon>Bacillati</taxon>
        <taxon>Actinomycetota</taxon>
        <taxon>Actinomycetes</taxon>
        <taxon>Pseudonocardiales</taxon>
        <taxon>Pseudonocardiaceae</taxon>
        <taxon>Umezawaea</taxon>
    </lineage>
</organism>
<evidence type="ECO:0000313" key="2">
    <source>
        <dbReference type="Proteomes" id="UP000239494"/>
    </source>
</evidence>